<dbReference type="InterPro" id="IPR002516">
    <property type="entry name" value="Glyco_trans_11"/>
</dbReference>
<dbReference type="OrthoDB" id="9794601at2"/>
<name>A0A7R6P9T7_9GAMM</name>
<dbReference type="Pfam" id="PF01531">
    <property type="entry name" value="Glyco_transf_11"/>
    <property type="match status" value="1"/>
</dbReference>
<sequence length="287" mass="33010">MVKIKIIGGLGNQMFQYAAAKSLAVLNNTRVSANVSVFSNYKTHPLRLNKLNCDCEFDFTRDFRLVLSGFPLLGSAFSKKSMLLNHYVEKDLLFDSSFFDLDDNVLLSGYFQSEKYFSNIRELLIQEFSLDDRLTEAELAINNKIESCNSIAIHIRRGDYITDLSANNIHGICSEEYFEKALNYLDSINVLSDPTTTLFIFSDDILWCKDNLAFKYRTVFVEGSVDRPEVDIHLMSKCKHQVISNSTFSWWGAWLNTNLDKCVIAPLKWFNSLHDSTDIVPKQWMRL</sequence>
<dbReference type="PANTHER" id="PTHR11927:SF9">
    <property type="entry name" value="L-FUCOSYLTRANSFERASE"/>
    <property type="match status" value="1"/>
</dbReference>
<dbReference type="GO" id="GO:0008107">
    <property type="term" value="F:galactoside 2-alpha-L-fucosyltransferase activity"/>
    <property type="evidence" value="ECO:0007669"/>
    <property type="project" value="InterPro"/>
</dbReference>
<dbReference type="GO" id="GO:0005975">
    <property type="term" value="P:carbohydrate metabolic process"/>
    <property type="evidence" value="ECO:0007669"/>
    <property type="project" value="InterPro"/>
</dbReference>
<dbReference type="AlphaFoldDB" id="A0A7R6P9T7"/>
<dbReference type="Gene3D" id="3.40.50.11350">
    <property type="match status" value="1"/>
</dbReference>
<dbReference type="EMBL" id="AP014545">
    <property type="protein sequence ID" value="BBB25221.1"/>
    <property type="molecule type" value="Genomic_DNA"/>
</dbReference>
<dbReference type="Proteomes" id="UP000595663">
    <property type="component" value="Chromosome"/>
</dbReference>
<protein>
    <submittedName>
        <fullName evidence="3">Alpha-1,2-fucosyltransferase</fullName>
    </submittedName>
</protein>
<reference evidence="3 4" key="1">
    <citation type="journal article" date="2008" name="Int. J. Syst. Evol. Microbiol.">
        <title>Amphritea japonica sp. nov. and Amphritea balenae sp. nov., isolated from the sediment adjacent to sperm whale carcasses off Kagoshima, Japan.</title>
        <authorList>
            <person name="Miyazaki M."/>
            <person name="Nogi Y."/>
            <person name="Fujiwara Y."/>
            <person name="Kawato M."/>
            <person name="Nagahama T."/>
            <person name="Kubokawa K."/>
            <person name="Horikoshi K."/>
        </authorList>
    </citation>
    <scope>NUCLEOTIDE SEQUENCE [LARGE SCALE GENOMIC DNA]</scope>
    <source>
        <strain evidence="3 4">ATCC BAA-1530</strain>
    </source>
</reference>
<keyword evidence="4" id="KW-1185">Reference proteome</keyword>
<keyword evidence="1 3" id="KW-0328">Glycosyltransferase</keyword>
<dbReference type="PANTHER" id="PTHR11927">
    <property type="entry name" value="GALACTOSIDE 2-L-FUCOSYLTRANSFERASE"/>
    <property type="match status" value="1"/>
</dbReference>
<evidence type="ECO:0000313" key="4">
    <source>
        <dbReference type="Proteomes" id="UP000595663"/>
    </source>
</evidence>
<dbReference type="GO" id="GO:0016020">
    <property type="term" value="C:membrane"/>
    <property type="evidence" value="ECO:0007669"/>
    <property type="project" value="InterPro"/>
</dbReference>
<evidence type="ECO:0000313" key="3">
    <source>
        <dbReference type="EMBL" id="BBB25221.1"/>
    </source>
</evidence>
<organism evidence="3 4">
    <name type="scientific">Amphritea japonica ATCC BAA-1530</name>
    <dbReference type="NCBI Taxonomy" id="1278309"/>
    <lineage>
        <taxon>Bacteria</taxon>
        <taxon>Pseudomonadati</taxon>
        <taxon>Pseudomonadota</taxon>
        <taxon>Gammaproteobacteria</taxon>
        <taxon>Oceanospirillales</taxon>
        <taxon>Oceanospirillaceae</taxon>
        <taxon>Amphritea</taxon>
    </lineage>
</organism>
<proteinExistence type="predicted"/>
<evidence type="ECO:0000256" key="2">
    <source>
        <dbReference type="ARBA" id="ARBA00022679"/>
    </source>
</evidence>
<dbReference type="CDD" id="cd11301">
    <property type="entry name" value="Fut1_Fut2_like"/>
    <property type="match status" value="1"/>
</dbReference>
<dbReference type="KEGG" id="ajp:AMJAP_0622"/>
<evidence type="ECO:0000256" key="1">
    <source>
        <dbReference type="ARBA" id="ARBA00022676"/>
    </source>
</evidence>
<dbReference type="RefSeq" id="WP_019622926.1">
    <property type="nucleotide sequence ID" value="NZ_AP014545.1"/>
</dbReference>
<gene>
    <name evidence="3" type="ORF">AMJAP_0622</name>
</gene>
<accession>A0A7R6P9T7</accession>
<keyword evidence="2 3" id="KW-0808">Transferase</keyword>